<dbReference type="EMBL" id="JAMWYK010000002">
    <property type="protein sequence ID" value="MCO0832076.1"/>
    <property type="molecule type" value="Genomic_DNA"/>
</dbReference>
<dbReference type="InterPro" id="IPR008921">
    <property type="entry name" value="DNA_pol3_clamp-load_cplx_C"/>
</dbReference>
<feature type="region of interest" description="Disordered" evidence="12">
    <location>
        <begin position="657"/>
        <end position="679"/>
    </location>
</feature>
<keyword evidence="9" id="KW-0067">ATP-binding</keyword>
<evidence type="ECO:0000256" key="9">
    <source>
        <dbReference type="ARBA" id="ARBA00022840"/>
    </source>
</evidence>
<dbReference type="Pfam" id="PF22608">
    <property type="entry name" value="DNAX_ATPase_lid"/>
    <property type="match status" value="1"/>
</dbReference>
<sequence length="700" mass="74290">MAYQALYRVYRPKTFSEMVGQEVITKTLQNAIDKKTTGHAYLFAGPRGTGKTSAAKIFAREVNGIGPDQAGSAQPDIIEIDAASNNGVDEIRSIRDSANYAPIEAPFKIYIIDEAHMLSTGAFNALLKTLEEPPAQVKFILATTEIQKMPATILSRTQRFEFKRLSNQTIKNRLEEILKQEDQAYEEPALDVVATAAEGGMRDALSIMDQVIAFGPDLVTVENALTVTGSVDIDQVLSYLHQVLAGKTAEALESLSAILLSGKDANRFLSDLIATLRDVMLVDMAPDLVKAKSKEAELKAFLAATSQAKIQEMLQTIDKVKTALAQSLQSDIYLEILTVQLSQGTAQAAPVAQTPAQAAPTAPQQTASAQTAKQPAPAAAPKQTAETSAPTAEEPAQPMAAAPETTKTPAAQAPQAETAAQAPDPAPAPKTAAPAEPVAEKAPVEEPAAETPAQEQETPAQEQETPDAPAPEPVAEEPVVDEAPAPEPEAPEQAPAPAAEPAQDAAPAATATTQPSASPADNKLTVYTGNEPVQAVLSQAKRDQLNKAQSAWPDIVSDFAVKEQAILQTAEPVAASLDALVLAFDFPAMKDNALKNADLQAELAQVLEEAELPQRLVLRSQDEWKEDRAGYVKALKAGNTVKIALSDLNPAVLPEASTKKAQAAKPAAEEAAQTEDKKDLVQEAKDLFGEDLVQVKEETD</sequence>
<keyword evidence="4 14" id="KW-0548">Nucleotidyltransferase</keyword>
<evidence type="ECO:0000256" key="3">
    <source>
        <dbReference type="ARBA" id="ARBA00022679"/>
    </source>
</evidence>
<feature type="compositionally biased region" description="Low complexity" evidence="12">
    <location>
        <begin position="445"/>
        <end position="467"/>
    </location>
</feature>
<dbReference type="Proteomes" id="UP001523234">
    <property type="component" value="Unassembled WGS sequence"/>
</dbReference>
<evidence type="ECO:0000256" key="8">
    <source>
        <dbReference type="ARBA" id="ARBA00022833"/>
    </source>
</evidence>
<name>A0ABT0ZPZ9_9LACO</name>
<feature type="compositionally biased region" description="Low complexity" evidence="12">
    <location>
        <begin position="659"/>
        <end position="671"/>
    </location>
</feature>
<keyword evidence="8" id="KW-0862">Zinc</keyword>
<dbReference type="GO" id="GO:0003887">
    <property type="term" value="F:DNA-directed DNA polymerase activity"/>
    <property type="evidence" value="ECO:0007669"/>
    <property type="project" value="UniProtKB-EC"/>
</dbReference>
<reference evidence="14 15" key="1">
    <citation type="submission" date="2022-06" db="EMBL/GenBank/DDBJ databases">
        <title>Fructobacillus taiwanensis sp. nov., isolated from the honeybee.</title>
        <authorList>
            <person name="Chen Y.-S."/>
            <person name="Wang L.-T."/>
            <person name="Lee Y.-S."/>
            <person name="Chang Y.-C."/>
            <person name="Wu H.-C."/>
            <person name="Liao C.-Y."/>
            <person name="Chen W.-H."/>
            <person name="Deng J.-N."/>
            <person name="Wang Y.-H."/>
        </authorList>
    </citation>
    <scope>NUCLEOTIDE SEQUENCE [LARGE SCALE GENOMIC DNA]</scope>
    <source>
        <strain evidence="14 15">W13</strain>
    </source>
</reference>
<evidence type="ECO:0000259" key="13">
    <source>
        <dbReference type="SMART" id="SM00382"/>
    </source>
</evidence>
<dbReference type="InterPro" id="IPR012763">
    <property type="entry name" value="DNA_pol_III_sug/sutau_N"/>
</dbReference>
<feature type="region of interest" description="Disordered" evidence="12">
    <location>
        <begin position="352"/>
        <end position="526"/>
    </location>
</feature>
<dbReference type="PANTHER" id="PTHR11669">
    <property type="entry name" value="REPLICATION FACTOR C / DNA POLYMERASE III GAMMA-TAU SUBUNIT"/>
    <property type="match status" value="1"/>
</dbReference>
<keyword evidence="15" id="KW-1185">Reference proteome</keyword>
<evidence type="ECO:0000256" key="1">
    <source>
        <dbReference type="ARBA" id="ARBA00006360"/>
    </source>
</evidence>
<dbReference type="InterPro" id="IPR045085">
    <property type="entry name" value="HLD_clamp_pol_III_gamma_tau"/>
</dbReference>
<evidence type="ECO:0000256" key="10">
    <source>
        <dbReference type="ARBA" id="ARBA00022932"/>
    </source>
</evidence>
<dbReference type="PANTHER" id="PTHR11669:SF0">
    <property type="entry name" value="PROTEIN STICHEL-LIKE 2"/>
    <property type="match status" value="1"/>
</dbReference>
<dbReference type="Gene3D" id="1.10.8.60">
    <property type="match status" value="1"/>
</dbReference>
<dbReference type="InterPro" id="IPR001270">
    <property type="entry name" value="ClpA/B"/>
</dbReference>
<evidence type="ECO:0000256" key="7">
    <source>
        <dbReference type="ARBA" id="ARBA00022741"/>
    </source>
</evidence>
<dbReference type="PRINTS" id="PR00300">
    <property type="entry name" value="CLPPROTEASEA"/>
</dbReference>
<keyword evidence="10" id="KW-0239">DNA-directed DNA polymerase</keyword>
<dbReference type="Pfam" id="PF13177">
    <property type="entry name" value="DNA_pol3_delta2"/>
    <property type="match status" value="1"/>
</dbReference>
<evidence type="ECO:0000256" key="2">
    <source>
        <dbReference type="ARBA" id="ARBA00012417"/>
    </source>
</evidence>
<organism evidence="14 15">
    <name type="scientific">Fructobacillus apis</name>
    <dbReference type="NCBI Taxonomy" id="2935017"/>
    <lineage>
        <taxon>Bacteria</taxon>
        <taxon>Bacillati</taxon>
        <taxon>Bacillota</taxon>
        <taxon>Bacilli</taxon>
        <taxon>Lactobacillales</taxon>
        <taxon>Lactobacillaceae</taxon>
        <taxon>Fructobacillus</taxon>
    </lineage>
</organism>
<dbReference type="InterPro" id="IPR003593">
    <property type="entry name" value="AAA+_ATPase"/>
</dbReference>
<evidence type="ECO:0000313" key="14">
    <source>
        <dbReference type="EMBL" id="MCO0832076.1"/>
    </source>
</evidence>
<dbReference type="InterPro" id="IPR027417">
    <property type="entry name" value="P-loop_NTPase"/>
</dbReference>
<comment type="similarity">
    <text evidence="1">Belongs to the DnaX/STICHEL family.</text>
</comment>
<accession>A0ABT0ZPZ9</accession>
<dbReference type="EC" id="2.7.7.7" evidence="2"/>
<feature type="compositionally biased region" description="Low complexity" evidence="12">
    <location>
        <begin position="491"/>
        <end position="520"/>
    </location>
</feature>
<keyword evidence="3 14" id="KW-0808">Transferase</keyword>
<evidence type="ECO:0000256" key="12">
    <source>
        <dbReference type="SAM" id="MobiDB-lite"/>
    </source>
</evidence>
<feature type="domain" description="AAA+ ATPase" evidence="13">
    <location>
        <begin position="37"/>
        <end position="166"/>
    </location>
</feature>
<gene>
    <name evidence="14" type="primary">dnaX</name>
    <name evidence="14" type="ORF">NFX39_03090</name>
</gene>
<evidence type="ECO:0000256" key="6">
    <source>
        <dbReference type="ARBA" id="ARBA00022723"/>
    </source>
</evidence>
<protein>
    <recommendedName>
        <fullName evidence="2">DNA-directed DNA polymerase</fullName>
        <ecNumber evidence="2">2.7.7.7</ecNumber>
    </recommendedName>
</protein>
<dbReference type="SUPFAM" id="SSF52540">
    <property type="entry name" value="P-loop containing nucleoside triphosphate hydrolases"/>
    <property type="match status" value="1"/>
</dbReference>
<dbReference type="Gene3D" id="1.20.272.10">
    <property type="match status" value="1"/>
</dbReference>
<evidence type="ECO:0000256" key="4">
    <source>
        <dbReference type="ARBA" id="ARBA00022695"/>
    </source>
</evidence>
<dbReference type="NCBIfam" id="NF004046">
    <property type="entry name" value="PRK05563.1"/>
    <property type="match status" value="1"/>
</dbReference>
<dbReference type="Gene3D" id="3.40.50.300">
    <property type="entry name" value="P-loop containing nucleotide triphosphate hydrolases"/>
    <property type="match status" value="1"/>
</dbReference>
<feature type="compositionally biased region" description="Low complexity" evidence="12">
    <location>
        <begin position="352"/>
        <end position="437"/>
    </location>
</feature>
<comment type="caution">
    <text evidence="14">The sequence shown here is derived from an EMBL/GenBank/DDBJ whole genome shotgun (WGS) entry which is preliminary data.</text>
</comment>
<dbReference type="SUPFAM" id="SSF48019">
    <property type="entry name" value="post-AAA+ oligomerization domain-like"/>
    <property type="match status" value="1"/>
</dbReference>
<evidence type="ECO:0000313" key="15">
    <source>
        <dbReference type="Proteomes" id="UP001523234"/>
    </source>
</evidence>
<keyword evidence="7" id="KW-0547">Nucleotide-binding</keyword>
<dbReference type="NCBIfam" id="TIGR02397">
    <property type="entry name" value="dnaX_nterm"/>
    <property type="match status" value="1"/>
</dbReference>
<dbReference type="InterPro" id="IPR050238">
    <property type="entry name" value="DNA_Rep/Repair_Clamp_Loader"/>
</dbReference>
<keyword evidence="5" id="KW-0235">DNA replication</keyword>
<dbReference type="CDD" id="cd18137">
    <property type="entry name" value="HLD_clamp_pol_III_gamma_tau"/>
    <property type="match status" value="1"/>
</dbReference>
<dbReference type="SMART" id="SM00382">
    <property type="entry name" value="AAA"/>
    <property type="match status" value="1"/>
</dbReference>
<dbReference type="InterPro" id="IPR022754">
    <property type="entry name" value="DNA_pol_III_gamma-3"/>
</dbReference>
<proteinExistence type="inferred from homology"/>
<evidence type="ECO:0000256" key="11">
    <source>
        <dbReference type="ARBA" id="ARBA00049244"/>
    </source>
</evidence>
<keyword evidence="6" id="KW-0479">Metal-binding</keyword>
<dbReference type="CDD" id="cd00009">
    <property type="entry name" value="AAA"/>
    <property type="match status" value="1"/>
</dbReference>
<evidence type="ECO:0000256" key="5">
    <source>
        <dbReference type="ARBA" id="ARBA00022705"/>
    </source>
</evidence>
<dbReference type="Pfam" id="PF12169">
    <property type="entry name" value="DNA_pol3_gamma3"/>
    <property type="match status" value="1"/>
</dbReference>
<dbReference type="RefSeq" id="WP_252442880.1">
    <property type="nucleotide sequence ID" value="NZ_JAMWYK010000002.1"/>
</dbReference>
<comment type="catalytic activity">
    <reaction evidence="11">
        <text>DNA(n) + a 2'-deoxyribonucleoside 5'-triphosphate = DNA(n+1) + diphosphate</text>
        <dbReference type="Rhea" id="RHEA:22508"/>
        <dbReference type="Rhea" id="RHEA-COMP:17339"/>
        <dbReference type="Rhea" id="RHEA-COMP:17340"/>
        <dbReference type="ChEBI" id="CHEBI:33019"/>
        <dbReference type="ChEBI" id="CHEBI:61560"/>
        <dbReference type="ChEBI" id="CHEBI:173112"/>
        <dbReference type="EC" id="2.7.7.7"/>
    </reaction>
</comment>